<evidence type="ECO:0000256" key="1">
    <source>
        <dbReference type="ARBA" id="ARBA00004651"/>
    </source>
</evidence>
<dbReference type="GO" id="GO:0055085">
    <property type="term" value="P:transmembrane transport"/>
    <property type="evidence" value="ECO:0007669"/>
    <property type="project" value="InterPro"/>
</dbReference>
<dbReference type="STRING" id="1178515.SY83_14970"/>
<dbReference type="GO" id="GO:0005886">
    <property type="term" value="C:plasma membrane"/>
    <property type="evidence" value="ECO:0007669"/>
    <property type="project" value="UniProtKB-SubCell"/>
</dbReference>
<dbReference type="SUPFAM" id="SSF161098">
    <property type="entry name" value="MetI-like"/>
    <property type="match status" value="1"/>
</dbReference>
<feature type="transmembrane region" description="Helical" evidence="7">
    <location>
        <begin position="230"/>
        <end position="252"/>
    </location>
</feature>
<dbReference type="Gene3D" id="1.10.3720.10">
    <property type="entry name" value="MetI-like"/>
    <property type="match status" value="1"/>
</dbReference>
<keyword evidence="3" id="KW-1003">Cell membrane</keyword>
<evidence type="ECO:0000256" key="7">
    <source>
        <dbReference type="RuleBase" id="RU363032"/>
    </source>
</evidence>
<keyword evidence="6 7" id="KW-0472">Membrane</keyword>
<feature type="domain" description="ABC transmembrane type-1" evidence="8">
    <location>
        <begin position="94"/>
        <end position="291"/>
    </location>
</feature>
<dbReference type="PANTHER" id="PTHR43163">
    <property type="entry name" value="DIPEPTIDE TRANSPORT SYSTEM PERMEASE PROTEIN DPPB-RELATED"/>
    <property type="match status" value="1"/>
</dbReference>
<dbReference type="OrthoDB" id="24153at2"/>
<name>A0A172TJX4_9BACL</name>
<evidence type="ECO:0000313" key="9">
    <source>
        <dbReference type="EMBL" id="ANE47355.1"/>
    </source>
</evidence>
<dbReference type="PATRIC" id="fig|1178515.4.peg.3009"/>
<dbReference type="Pfam" id="PF19300">
    <property type="entry name" value="BPD_transp_1_N"/>
    <property type="match status" value="1"/>
</dbReference>
<dbReference type="PROSITE" id="PS50928">
    <property type="entry name" value="ABC_TM1"/>
    <property type="match status" value="1"/>
</dbReference>
<dbReference type="CDD" id="cd06261">
    <property type="entry name" value="TM_PBP2"/>
    <property type="match status" value="1"/>
</dbReference>
<dbReference type="AlphaFoldDB" id="A0A172TJX4"/>
<evidence type="ECO:0000256" key="2">
    <source>
        <dbReference type="ARBA" id="ARBA00022448"/>
    </source>
</evidence>
<dbReference type="EMBL" id="CP011388">
    <property type="protein sequence ID" value="ANE47355.1"/>
    <property type="molecule type" value="Genomic_DNA"/>
</dbReference>
<dbReference type="RefSeq" id="WP_068607859.1">
    <property type="nucleotide sequence ID" value="NZ_CP011388.1"/>
</dbReference>
<gene>
    <name evidence="9" type="ORF">SY83_14970</name>
</gene>
<evidence type="ECO:0000256" key="6">
    <source>
        <dbReference type="ARBA" id="ARBA00023136"/>
    </source>
</evidence>
<dbReference type="InterPro" id="IPR000515">
    <property type="entry name" value="MetI-like"/>
</dbReference>
<comment type="subcellular location">
    <subcellularLocation>
        <location evidence="1 7">Cell membrane</location>
        <topology evidence="1 7">Multi-pass membrane protein</topology>
    </subcellularLocation>
</comment>
<keyword evidence="2 7" id="KW-0813">Transport</keyword>
<evidence type="ECO:0000256" key="5">
    <source>
        <dbReference type="ARBA" id="ARBA00022989"/>
    </source>
</evidence>
<evidence type="ECO:0000313" key="10">
    <source>
        <dbReference type="Proteomes" id="UP000076927"/>
    </source>
</evidence>
<dbReference type="KEGG" id="pswu:SY83_14970"/>
<dbReference type="PANTHER" id="PTHR43163:SF6">
    <property type="entry name" value="DIPEPTIDE TRANSPORT SYSTEM PERMEASE PROTEIN DPPB-RELATED"/>
    <property type="match status" value="1"/>
</dbReference>
<sequence>MARYLSSKLIYMLISLFILASATFFLMKIIPGDPFQSEKAIPPEIKKSIMAYYGLDKPLGEQYVNYMKNLVTGDLGMSMKMQHTSVVKIIKGSFGYSAQLGIIAIITSVIVGLFLGLVAALHHRKLLDNLAMIVAVIGVSVPNFVLASIMQFVLGEKLGWFKVAGLNGPLDYVMPVIALSALPVAFIARLTRSSMLEVLSSDYIKTAKAKGLAKNVVLIKHALRNGIMPVVTYVGPLTANIITGSVVVEKIFGIPGLGKFFVQSVGNRDYTLIMGITLFYAVILMSARFLTDVAYGFVDPRIKLSNRKGGA</sequence>
<feature type="transmembrane region" description="Helical" evidence="7">
    <location>
        <begin position="272"/>
        <end position="298"/>
    </location>
</feature>
<dbReference type="InterPro" id="IPR035906">
    <property type="entry name" value="MetI-like_sf"/>
</dbReference>
<feature type="transmembrane region" description="Helical" evidence="7">
    <location>
        <begin position="96"/>
        <end position="118"/>
    </location>
</feature>
<keyword evidence="5 7" id="KW-1133">Transmembrane helix</keyword>
<comment type="similarity">
    <text evidence="7">Belongs to the binding-protein-dependent transport system permease family.</text>
</comment>
<dbReference type="Proteomes" id="UP000076927">
    <property type="component" value="Chromosome"/>
</dbReference>
<accession>A0A172TJX4</accession>
<feature type="transmembrane region" description="Helical" evidence="7">
    <location>
        <begin position="130"/>
        <end position="152"/>
    </location>
</feature>
<keyword evidence="10" id="KW-1185">Reference proteome</keyword>
<protein>
    <submittedName>
        <fullName evidence="9">Peptide ABC transporter permease</fullName>
    </submittedName>
</protein>
<evidence type="ECO:0000256" key="4">
    <source>
        <dbReference type="ARBA" id="ARBA00022692"/>
    </source>
</evidence>
<evidence type="ECO:0000259" key="8">
    <source>
        <dbReference type="PROSITE" id="PS50928"/>
    </source>
</evidence>
<feature type="transmembrane region" description="Helical" evidence="7">
    <location>
        <begin position="172"/>
        <end position="191"/>
    </location>
</feature>
<dbReference type="Pfam" id="PF00528">
    <property type="entry name" value="BPD_transp_1"/>
    <property type="match status" value="1"/>
</dbReference>
<dbReference type="InterPro" id="IPR045621">
    <property type="entry name" value="BPD_transp_1_N"/>
</dbReference>
<keyword evidence="4 7" id="KW-0812">Transmembrane</keyword>
<feature type="transmembrane region" description="Helical" evidence="7">
    <location>
        <begin position="9"/>
        <end position="30"/>
    </location>
</feature>
<reference evidence="9 10" key="1">
    <citation type="submission" date="2015-01" db="EMBL/GenBank/DDBJ databases">
        <title>Paenibacillus swuensis/DY6/whole genome sequencing.</title>
        <authorList>
            <person name="Kim M.K."/>
            <person name="Srinivasan S."/>
            <person name="Lee J.-J."/>
        </authorList>
    </citation>
    <scope>NUCLEOTIDE SEQUENCE [LARGE SCALE GENOMIC DNA]</scope>
    <source>
        <strain evidence="9 10">DY6</strain>
    </source>
</reference>
<organism evidence="9 10">
    <name type="scientific">Paenibacillus swuensis</name>
    <dbReference type="NCBI Taxonomy" id="1178515"/>
    <lineage>
        <taxon>Bacteria</taxon>
        <taxon>Bacillati</taxon>
        <taxon>Bacillota</taxon>
        <taxon>Bacilli</taxon>
        <taxon>Bacillales</taxon>
        <taxon>Paenibacillaceae</taxon>
        <taxon>Paenibacillus</taxon>
    </lineage>
</organism>
<proteinExistence type="inferred from homology"/>
<evidence type="ECO:0000256" key="3">
    <source>
        <dbReference type="ARBA" id="ARBA00022475"/>
    </source>
</evidence>